<feature type="region of interest" description="Disordered" evidence="3">
    <location>
        <begin position="387"/>
        <end position="450"/>
    </location>
</feature>
<dbReference type="InterPro" id="IPR008942">
    <property type="entry name" value="ENTH_VHS"/>
</dbReference>
<dbReference type="EMBL" id="KN846956">
    <property type="protein sequence ID" value="KIW72381.1"/>
    <property type="molecule type" value="Genomic_DNA"/>
</dbReference>
<dbReference type="HOGENOM" id="CLU_014248_1_0_1"/>
<dbReference type="AlphaFoldDB" id="A0A0D2D493"/>
<evidence type="ECO:0000256" key="2">
    <source>
        <dbReference type="ARBA" id="ARBA00022490"/>
    </source>
</evidence>
<dbReference type="InterPro" id="IPR013809">
    <property type="entry name" value="ENTH"/>
</dbReference>
<feature type="compositionally biased region" description="Low complexity" evidence="3">
    <location>
        <begin position="403"/>
        <end position="414"/>
    </location>
</feature>
<dbReference type="CDD" id="cd16988">
    <property type="entry name" value="ANTH_N_YAP180"/>
    <property type="match status" value="1"/>
</dbReference>
<dbReference type="Pfam" id="PF07651">
    <property type="entry name" value="ANTH"/>
    <property type="match status" value="1"/>
</dbReference>
<sequence>MEKIVKGATKVKLAAPKSKYIEPILSATNGGESGVAEVFRTLQLRLRDSTWTIVFKALIVVHLMIREGQPEVTLRYISESPKRLAISSFTEGQTQGLNIRRYSEYLLERVRAYRDTKTDFVKSGAGKMRRLTVEKGLLRQTEVVQDQIEALVRCDFLGNHDPDNEIALTAFRLLTLDLLELFKVMNEGTINVLEHYFEMSRPDAERALQIYKTFGRQTELVVQYLSVARQYEMHTRLEVPKLKHAPTTLTNALEEYLHDADFELNRRQYLAQQEAKKTGKPASSVSRSTPSNKPATKEVATTSVAFPPPSTQAQTKGPAPDLIDFFESIEQNQQTLGQANFNQQPQFQPQAQSYQQAPAPQQSYNPFLQQQPTFQSQALPAPQALQTDFTGAGFGGYGPQPPQQQLQSPGGYQFSGPLSSIPQTGLPDFQSQALPTPQQAQLQPQHTSTNPFRQSTMNTGVSQFSPVSPAAPVRSSTNPFAKHNTGIITSNAPNGGMVHDQTTFSPTQVSPQQTFPSNPPFLNSPPPLQPQRTGTNPFAKNRPTTPGGPLTANVTGSTNPFRQSAFVNQQTGQGWQHGNQGTFSGFDVNNIDTVPVFPRPGHN</sequence>
<feature type="region of interest" description="Disordered" evidence="3">
    <location>
        <begin position="524"/>
        <end position="560"/>
    </location>
</feature>
<feature type="compositionally biased region" description="Polar residues" evidence="3">
    <location>
        <begin position="281"/>
        <end position="304"/>
    </location>
</feature>
<dbReference type="PROSITE" id="PS50942">
    <property type="entry name" value="ENTH"/>
    <property type="match status" value="1"/>
</dbReference>
<dbReference type="InterPro" id="IPR011417">
    <property type="entry name" value="ANTH_dom"/>
</dbReference>
<reference evidence="5 6" key="1">
    <citation type="submission" date="2015-01" db="EMBL/GenBank/DDBJ databases">
        <title>The Genome Sequence of Capronia semiimmersa CBS27337.</title>
        <authorList>
            <consortium name="The Broad Institute Genomics Platform"/>
            <person name="Cuomo C."/>
            <person name="de Hoog S."/>
            <person name="Gorbushina A."/>
            <person name="Stielow B."/>
            <person name="Teixiera M."/>
            <person name="Abouelleil A."/>
            <person name="Chapman S.B."/>
            <person name="Priest M."/>
            <person name="Young S.K."/>
            <person name="Wortman J."/>
            <person name="Nusbaum C."/>
            <person name="Birren B."/>
        </authorList>
    </citation>
    <scope>NUCLEOTIDE SEQUENCE [LARGE SCALE GENOMIC DNA]</scope>
    <source>
        <strain evidence="5 6">CBS 27337</strain>
    </source>
</reference>
<evidence type="ECO:0000259" key="4">
    <source>
        <dbReference type="PROSITE" id="PS50942"/>
    </source>
</evidence>
<dbReference type="GO" id="GO:0072583">
    <property type="term" value="P:clathrin-dependent endocytosis"/>
    <property type="evidence" value="ECO:0007669"/>
    <property type="project" value="InterPro"/>
</dbReference>
<dbReference type="InterPro" id="IPR045192">
    <property type="entry name" value="AP180-like"/>
</dbReference>
<feature type="region of interest" description="Disordered" evidence="3">
    <location>
        <begin position="346"/>
        <end position="365"/>
    </location>
</feature>
<dbReference type="SMART" id="SM00273">
    <property type="entry name" value="ENTH"/>
    <property type="match status" value="1"/>
</dbReference>
<dbReference type="PANTHER" id="PTHR22951">
    <property type="entry name" value="CLATHRIN ASSEMBLY PROTEIN"/>
    <property type="match status" value="1"/>
</dbReference>
<gene>
    <name evidence="5" type="ORF">PV04_00579</name>
</gene>
<dbReference type="GO" id="GO:0000149">
    <property type="term" value="F:SNARE binding"/>
    <property type="evidence" value="ECO:0007669"/>
    <property type="project" value="TreeGrafter"/>
</dbReference>
<dbReference type="Gene3D" id="1.25.40.90">
    <property type="match status" value="1"/>
</dbReference>
<feature type="compositionally biased region" description="Low complexity" evidence="3">
    <location>
        <begin position="430"/>
        <end position="449"/>
    </location>
</feature>
<dbReference type="Gene3D" id="1.20.58.150">
    <property type="entry name" value="ANTH domain"/>
    <property type="match status" value="1"/>
</dbReference>
<dbReference type="GO" id="GO:0048268">
    <property type="term" value="P:clathrin coat assembly"/>
    <property type="evidence" value="ECO:0007669"/>
    <property type="project" value="InterPro"/>
</dbReference>
<evidence type="ECO:0000256" key="3">
    <source>
        <dbReference type="SAM" id="MobiDB-lite"/>
    </source>
</evidence>
<proteinExistence type="predicted"/>
<dbReference type="GO" id="GO:0030136">
    <property type="term" value="C:clathrin-coated vesicle"/>
    <property type="evidence" value="ECO:0007669"/>
    <property type="project" value="InterPro"/>
</dbReference>
<protein>
    <recommendedName>
        <fullName evidence="4">ENTH domain-containing protein</fullName>
    </recommendedName>
</protein>
<accession>A0A0D2D493</accession>
<dbReference type="FunFam" id="1.20.58.150:FF:000004">
    <property type="entry name" value="ENTH domain protein"/>
    <property type="match status" value="1"/>
</dbReference>
<dbReference type="GO" id="GO:0006900">
    <property type="term" value="P:vesicle budding from membrane"/>
    <property type="evidence" value="ECO:0007669"/>
    <property type="project" value="TreeGrafter"/>
</dbReference>
<dbReference type="FunFam" id="1.25.40.90:FF:000025">
    <property type="entry name" value="ENTH domain protein"/>
    <property type="match status" value="1"/>
</dbReference>
<feature type="compositionally biased region" description="Low complexity" evidence="3">
    <location>
        <begin position="346"/>
        <end position="364"/>
    </location>
</feature>
<dbReference type="SUPFAM" id="SSF89009">
    <property type="entry name" value="GAT-like domain"/>
    <property type="match status" value="1"/>
</dbReference>
<feature type="compositionally biased region" description="Low complexity" evidence="3">
    <location>
        <begin position="465"/>
        <end position="476"/>
    </location>
</feature>
<dbReference type="SUPFAM" id="SSF48464">
    <property type="entry name" value="ENTH/VHS domain"/>
    <property type="match status" value="1"/>
</dbReference>
<name>A0A0D2D493_9EURO</name>
<keyword evidence="6" id="KW-1185">Reference proteome</keyword>
<dbReference type="GO" id="GO:0005545">
    <property type="term" value="F:1-phosphatidylinositol binding"/>
    <property type="evidence" value="ECO:0007669"/>
    <property type="project" value="InterPro"/>
</dbReference>
<dbReference type="PANTHER" id="PTHR22951:SF5">
    <property type="entry name" value="PHOSPHATIDYLINOSITOL-BINDING CLATHRIN ASSEMBLY PROTEIN LAP"/>
    <property type="match status" value="1"/>
</dbReference>
<feature type="region of interest" description="Disordered" evidence="3">
    <location>
        <begin position="272"/>
        <end position="319"/>
    </location>
</feature>
<evidence type="ECO:0000313" key="6">
    <source>
        <dbReference type="Proteomes" id="UP000054266"/>
    </source>
</evidence>
<dbReference type="GO" id="GO:0032050">
    <property type="term" value="F:clathrin heavy chain binding"/>
    <property type="evidence" value="ECO:0007669"/>
    <property type="project" value="TreeGrafter"/>
</dbReference>
<evidence type="ECO:0000313" key="5">
    <source>
        <dbReference type="EMBL" id="KIW72381.1"/>
    </source>
</evidence>
<feature type="compositionally biased region" description="Polar residues" evidence="3">
    <location>
        <begin position="532"/>
        <end position="544"/>
    </location>
</feature>
<dbReference type="STRING" id="5601.A0A0D2D493"/>
<feature type="domain" description="ENTH" evidence="4">
    <location>
        <begin position="1"/>
        <end position="120"/>
    </location>
</feature>
<dbReference type="GO" id="GO:0005905">
    <property type="term" value="C:clathrin-coated pit"/>
    <property type="evidence" value="ECO:0007669"/>
    <property type="project" value="TreeGrafter"/>
</dbReference>
<dbReference type="GO" id="GO:0005546">
    <property type="term" value="F:phosphatidylinositol-4,5-bisphosphate binding"/>
    <property type="evidence" value="ECO:0007669"/>
    <property type="project" value="TreeGrafter"/>
</dbReference>
<feature type="region of interest" description="Disordered" evidence="3">
    <location>
        <begin position="461"/>
        <end position="480"/>
    </location>
</feature>
<organism evidence="5 6">
    <name type="scientific">Phialophora macrospora</name>
    <dbReference type="NCBI Taxonomy" id="1851006"/>
    <lineage>
        <taxon>Eukaryota</taxon>
        <taxon>Fungi</taxon>
        <taxon>Dikarya</taxon>
        <taxon>Ascomycota</taxon>
        <taxon>Pezizomycotina</taxon>
        <taxon>Eurotiomycetes</taxon>
        <taxon>Chaetothyriomycetidae</taxon>
        <taxon>Chaetothyriales</taxon>
        <taxon>Herpotrichiellaceae</taxon>
        <taxon>Phialophora</taxon>
    </lineage>
</organism>
<keyword evidence="2" id="KW-0963">Cytoplasm</keyword>
<dbReference type="Proteomes" id="UP000054266">
    <property type="component" value="Unassembled WGS sequence"/>
</dbReference>
<comment type="subcellular location">
    <subcellularLocation>
        <location evidence="1">Cytoplasm</location>
    </subcellularLocation>
</comment>
<evidence type="ECO:0000256" key="1">
    <source>
        <dbReference type="ARBA" id="ARBA00004496"/>
    </source>
</evidence>
<dbReference type="InterPro" id="IPR014712">
    <property type="entry name" value="ANTH_dom_sf"/>
</dbReference>